<feature type="domain" description="DUF4923" evidence="2">
    <location>
        <begin position="22"/>
        <end position="192"/>
    </location>
</feature>
<dbReference type="InterPro" id="IPR032575">
    <property type="entry name" value="DUF4923"/>
</dbReference>
<accession>A0A840CNL6</accession>
<dbReference type="RefSeq" id="WP_183308515.1">
    <property type="nucleotide sequence ID" value="NZ_JACIEP010000016.1"/>
</dbReference>
<evidence type="ECO:0000256" key="1">
    <source>
        <dbReference type="SAM" id="SignalP"/>
    </source>
</evidence>
<proteinExistence type="predicted"/>
<feature type="chain" id="PRO_5032447369" description="DUF4923 domain-containing protein" evidence="1">
    <location>
        <begin position="26"/>
        <end position="193"/>
    </location>
</feature>
<dbReference type="EMBL" id="JACIEP010000016">
    <property type="protein sequence ID" value="MBB4037687.1"/>
    <property type="molecule type" value="Genomic_DNA"/>
</dbReference>
<comment type="caution">
    <text evidence="3">The sequence shown here is derived from an EMBL/GenBank/DDBJ whole genome shotgun (WGS) entry which is preliminary data.</text>
</comment>
<evidence type="ECO:0000313" key="3">
    <source>
        <dbReference type="EMBL" id="MBB4037687.1"/>
    </source>
</evidence>
<keyword evidence="1" id="KW-0732">Signal</keyword>
<dbReference type="AlphaFoldDB" id="A0A840CNL6"/>
<sequence length="193" mass="20930">MKKKVFYTTLMILSGLFIGTNITEAQVLKKIANSTISHLSSNDITGTWRYTGTEVKFKSDNLLKKAGGKAASATMEKNLDSQLNKLGIEAGVTIFTFSADSTFTNTTRGTTMKGKYSYDSSTKYITLKYANHIPVKAQLSGSGSKISLLFEANSFLSLVTFVGSHSGVSVIKSVTSLLNSYDGMMLGMELKKE</sequence>
<organism evidence="3 4">
    <name type="scientific">Dysgonomonas hofstadii</name>
    <dbReference type="NCBI Taxonomy" id="637886"/>
    <lineage>
        <taxon>Bacteria</taxon>
        <taxon>Pseudomonadati</taxon>
        <taxon>Bacteroidota</taxon>
        <taxon>Bacteroidia</taxon>
        <taxon>Bacteroidales</taxon>
        <taxon>Dysgonomonadaceae</taxon>
        <taxon>Dysgonomonas</taxon>
    </lineage>
</organism>
<evidence type="ECO:0000259" key="2">
    <source>
        <dbReference type="Pfam" id="PF16270"/>
    </source>
</evidence>
<name>A0A840CNL6_9BACT</name>
<feature type="signal peptide" evidence="1">
    <location>
        <begin position="1"/>
        <end position="25"/>
    </location>
</feature>
<keyword evidence="4" id="KW-1185">Reference proteome</keyword>
<dbReference type="Pfam" id="PF16270">
    <property type="entry name" value="DUF4923"/>
    <property type="match status" value="1"/>
</dbReference>
<protein>
    <recommendedName>
        <fullName evidence="2">DUF4923 domain-containing protein</fullName>
    </recommendedName>
</protein>
<evidence type="ECO:0000313" key="4">
    <source>
        <dbReference type="Proteomes" id="UP000555103"/>
    </source>
</evidence>
<dbReference type="Proteomes" id="UP000555103">
    <property type="component" value="Unassembled WGS sequence"/>
</dbReference>
<reference evidence="3 4" key="1">
    <citation type="submission" date="2020-08" db="EMBL/GenBank/DDBJ databases">
        <title>Genomic Encyclopedia of Type Strains, Phase IV (KMG-IV): sequencing the most valuable type-strain genomes for metagenomic binning, comparative biology and taxonomic classification.</title>
        <authorList>
            <person name="Goeker M."/>
        </authorList>
    </citation>
    <scope>NUCLEOTIDE SEQUENCE [LARGE SCALE GENOMIC DNA]</scope>
    <source>
        <strain evidence="3 4">DSM 104969</strain>
    </source>
</reference>
<gene>
    <name evidence="3" type="ORF">GGR21_003608</name>
</gene>